<dbReference type="Proteomes" id="UP000250266">
    <property type="component" value="Unassembled WGS sequence"/>
</dbReference>
<dbReference type="GO" id="GO:0015937">
    <property type="term" value="P:coenzyme A biosynthetic process"/>
    <property type="evidence" value="ECO:0007669"/>
    <property type="project" value="TreeGrafter"/>
</dbReference>
<dbReference type="AlphaFoldDB" id="A0A8E2E979"/>
<feature type="region of interest" description="Disordered" evidence="1">
    <location>
        <begin position="383"/>
        <end position="414"/>
    </location>
</feature>
<evidence type="ECO:0000313" key="2">
    <source>
        <dbReference type="EMBL" id="OCK79583.1"/>
    </source>
</evidence>
<protein>
    <submittedName>
        <fullName evidence="2">Pantetheine-phosphate adenylyltransferase family protein</fullName>
    </submittedName>
</protein>
<accession>A0A8E2E979</accession>
<keyword evidence="3" id="KW-1185">Reference proteome</keyword>
<feature type="non-terminal residue" evidence="2">
    <location>
        <position position="1"/>
    </location>
</feature>
<proteinExistence type="predicted"/>
<dbReference type="PANTHER" id="PTHR10695:SF46">
    <property type="entry name" value="BIFUNCTIONAL COENZYME A SYNTHASE-RELATED"/>
    <property type="match status" value="1"/>
</dbReference>
<sequence>RTFTTMAPLSKDPHRCLLLLPPAPFPPTFAALKAAYGPSLFAVLRDLYRSPTRSQEACILDIALPCDHLYGNEGLPRSLLYSTTQTLVAGLYKLICVISAKDSIDVEDSEGIDPRVLLIAYPRNGKLNHSLDSRPEQDSQGPVIDIRTLASSNRPWQTIYSAECEEGEQILKNFLSVAKSNRNVRRVRGGIIQVSVKNDRTASATAADTIRRHRSVALGGTFDHLHIGHKLLLTMFAFVIEARCSTSDDSERCLTIGITGDELLKNKKFADFLESWNDRQRAVHVFMKSILDFGPSEDNRFKVEEKTEPGPNGHAIHVTFPSNLVIKYVEIWDPFGPTITDESISALVISAETRSGGKAVNAKRSEKSWSSLEIYEVDVLDAEEEDGNQPQGKEDETFQSKISSTEIRRMQSEK</sequence>
<dbReference type="EMBL" id="KV744998">
    <property type="protein sequence ID" value="OCK79583.1"/>
    <property type="molecule type" value="Genomic_DNA"/>
</dbReference>
<evidence type="ECO:0000256" key="1">
    <source>
        <dbReference type="SAM" id="MobiDB-lite"/>
    </source>
</evidence>
<reference evidence="2 3" key="1">
    <citation type="journal article" date="2016" name="Nat. Commun.">
        <title>Ectomycorrhizal ecology is imprinted in the genome of the dominant symbiotic fungus Cenococcum geophilum.</title>
        <authorList>
            <consortium name="DOE Joint Genome Institute"/>
            <person name="Peter M."/>
            <person name="Kohler A."/>
            <person name="Ohm R.A."/>
            <person name="Kuo A."/>
            <person name="Krutzmann J."/>
            <person name="Morin E."/>
            <person name="Arend M."/>
            <person name="Barry K.W."/>
            <person name="Binder M."/>
            <person name="Choi C."/>
            <person name="Clum A."/>
            <person name="Copeland A."/>
            <person name="Grisel N."/>
            <person name="Haridas S."/>
            <person name="Kipfer T."/>
            <person name="LaButti K."/>
            <person name="Lindquist E."/>
            <person name="Lipzen A."/>
            <person name="Maire R."/>
            <person name="Meier B."/>
            <person name="Mihaltcheva S."/>
            <person name="Molinier V."/>
            <person name="Murat C."/>
            <person name="Poggeler S."/>
            <person name="Quandt C.A."/>
            <person name="Sperisen C."/>
            <person name="Tritt A."/>
            <person name="Tisserant E."/>
            <person name="Crous P.W."/>
            <person name="Henrissat B."/>
            <person name="Nehls U."/>
            <person name="Egli S."/>
            <person name="Spatafora J.W."/>
            <person name="Grigoriev I.V."/>
            <person name="Martin F.M."/>
        </authorList>
    </citation>
    <scope>NUCLEOTIDE SEQUENCE [LARGE SCALE GENOMIC DNA]</scope>
    <source>
        <strain evidence="2 3">CBS 459.81</strain>
    </source>
</reference>
<dbReference type="GO" id="GO:0004140">
    <property type="term" value="F:dephospho-CoA kinase activity"/>
    <property type="evidence" value="ECO:0007669"/>
    <property type="project" value="TreeGrafter"/>
</dbReference>
<organism evidence="2 3">
    <name type="scientific">Lepidopterella palustris CBS 459.81</name>
    <dbReference type="NCBI Taxonomy" id="1314670"/>
    <lineage>
        <taxon>Eukaryota</taxon>
        <taxon>Fungi</taxon>
        <taxon>Dikarya</taxon>
        <taxon>Ascomycota</taxon>
        <taxon>Pezizomycotina</taxon>
        <taxon>Dothideomycetes</taxon>
        <taxon>Pleosporomycetidae</taxon>
        <taxon>Mytilinidiales</taxon>
        <taxon>Argynnaceae</taxon>
        <taxon>Lepidopterella</taxon>
    </lineage>
</organism>
<feature type="non-terminal residue" evidence="2">
    <location>
        <position position="414"/>
    </location>
</feature>
<keyword evidence="2" id="KW-0808">Transferase</keyword>
<evidence type="ECO:0000313" key="3">
    <source>
        <dbReference type="Proteomes" id="UP000250266"/>
    </source>
</evidence>
<dbReference type="SUPFAM" id="SSF52374">
    <property type="entry name" value="Nucleotidylyl transferase"/>
    <property type="match status" value="1"/>
</dbReference>
<dbReference type="OrthoDB" id="330671at2759"/>
<name>A0A8E2E979_9PEZI</name>
<dbReference type="Gene3D" id="3.40.50.620">
    <property type="entry name" value="HUPs"/>
    <property type="match status" value="1"/>
</dbReference>
<gene>
    <name evidence="2" type="ORF">K432DRAFT_276963</name>
</gene>
<dbReference type="GO" id="GO:0016779">
    <property type="term" value="F:nucleotidyltransferase activity"/>
    <property type="evidence" value="ECO:0007669"/>
    <property type="project" value="UniProtKB-KW"/>
</dbReference>
<keyword evidence="2" id="KW-0548">Nucleotidyltransferase</keyword>
<dbReference type="InterPro" id="IPR014729">
    <property type="entry name" value="Rossmann-like_a/b/a_fold"/>
</dbReference>
<dbReference type="PANTHER" id="PTHR10695">
    <property type="entry name" value="DEPHOSPHO-COA KINASE-RELATED"/>
    <property type="match status" value="1"/>
</dbReference>